<dbReference type="PANTHER" id="PTHR46565:SF20">
    <property type="entry name" value="COLD SHOCK DOMAIN-CONTAINING PROTEIN 4"/>
    <property type="match status" value="1"/>
</dbReference>
<dbReference type="EMBL" id="LAQJ01000248">
    <property type="protein sequence ID" value="KKO18608.1"/>
    <property type="molecule type" value="Genomic_DNA"/>
</dbReference>
<accession>A0A0M2URC1</accession>
<evidence type="ECO:0000313" key="4">
    <source>
        <dbReference type="Proteomes" id="UP000034954"/>
    </source>
</evidence>
<dbReference type="PANTHER" id="PTHR46565">
    <property type="entry name" value="COLD SHOCK DOMAIN PROTEIN 2"/>
    <property type="match status" value="1"/>
</dbReference>
<keyword evidence="4" id="KW-1185">Reference proteome</keyword>
<dbReference type="CDD" id="cd04458">
    <property type="entry name" value="CSP_CDS"/>
    <property type="match status" value="1"/>
</dbReference>
<gene>
    <name evidence="3" type="ORF">BROFUL_02694</name>
</gene>
<evidence type="ECO:0000313" key="3">
    <source>
        <dbReference type="EMBL" id="KKO18608.1"/>
    </source>
</evidence>
<evidence type="ECO:0000256" key="1">
    <source>
        <dbReference type="RuleBase" id="RU000408"/>
    </source>
</evidence>
<dbReference type="Proteomes" id="UP000034954">
    <property type="component" value="Unassembled WGS sequence"/>
</dbReference>
<dbReference type="PROSITE" id="PS00352">
    <property type="entry name" value="CSD_1"/>
    <property type="match status" value="1"/>
</dbReference>
<dbReference type="Gene3D" id="2.40.50.140">
    <property type="entry name" value="Nucleic acid-binding proteins"/>
    <property type="match status" value="1"/>
</dbReference>
<organism evidence="3 4">
    <name type="scientific">Candidatus Brocadia fulgida</name>
    <dbReference type="NCBI Taxonomy" id="380242"/>
    <lineage>
        <taxon>Bacteria</taxon>
        <taxon>Pseudomonadati</taxon>
        <taxon>Planctomycetota</taxon>
        <taxon>Candidatus Brocadiia</taxon>
        <taxon>Candidatus Brocadiales</taxon>
        <taxon>Candidatus Brocadiaceae</taxon>
        <taxon>Candidatus Brocadia</taxon>
    </lineage>
</organism>
<dbReference type="SUPFAM" id="SSF50249">
    <property type="entry name" value="Nucleic acid-binding proteins"/>
    <property type="match status" value="1"/>
</dbReference>
<dbReference type="PATRIC" id="fig|380242.3.peg.3331"/>
<dbReference type="Pfam" id="PF00313">
    <property type="entry name" value="CSD"/>
    <property type="match status" value="1"/>
</dbReference>
<comment type="caution">
    <text evidence="3">The sequence shown here is derived from an EMBL/GenBank/DDBJ whole genome shotgun (WGS) entry which is preliminary data.</text>
</comment>
<evidence type="ECO:0000259" key="2">
    <source>
        <dbReference type="PROSITE" id="PS51857"/>
    </source>
</evidence>
<reference evidence="3 4" key="1">
    <citation type="journal article" date="2013" name="BMC Microbiol.">
        <title>Identification of the type II cytochrome c maturation pathway in anammox bacteria by comparative genomics.</title>
        <authorList>
            <person name="Ferousi C."/>
            <person name="Speth D.R."/>
            <person name="Reimann J."/>
            <person name="Op den Camp H.J."/>
            <person name="Allen J.W."/>
            <person name="Keltjens J.T."/>
            <person name="Jetten M.S."/>
        </authorList>
    </citation>
    <scope>NUCLEOTIDE SEQUENCE [LARGE SCALE GENOMIC DNA]</scope>
    <source>
        <strain evidence="3">RU1</strain>
    </source>
</reference>
<name>A0A0M2URC1_9BACT</name>
<dbReference type="GO" id="GO:0005829">
    <property type="term" value="C:cytosol"/>
    <property type="evidence" value="ECO:0007669"/>
    <property type="project" value="UniProtKB-ARBA"/>
</dbReference>
<feature type="domain" description="CSD" evidence="2">
    <location>
        <begin position="4"/>
        <end position="65"/>
    </location>
</feature>
<dbReference type="InterPro" id="IPR011129">
    <property type="entry name" value="CSD"/>
</dbReference>
<dbReference type="InterPro" id="IPR012340">
    <property type="entry name" value="NA-bd_OB-fold"/>
</dbReference>
<dbReference type="AlphaFoldDB" id="A0A0M2URC1"/>
<dbReference type="SMART" id="SM00357">
    <property type="entry name" value="CSP"/>
    <property type="match status" value="1"/>
</dbReference>
<dbReference type="PROSITE" id="PS51857">
    <property type="entry name" value="CSD_2"/>
    <property type="match status" value="1"/>
</dbReference>
<dbReference type="PRINTS" id="PR00050">
    <property type="entry name" value="COLDSHOCK"/>
</dbReference>
<protein>
    <submittedName>
        <fullName evidence="3">Cold shock protein</fullName>
    </submittedName>
</protein>
<dbReference type="InterPro" id="IPR019844">
    <property type="entry name" value="CSD_CS"/>
</dbReference>
<proteinExistence type="predicted"/>
<dbReference type="GO" id="GO:0003676">
    <property type="term" value="F:nucleic acid binding"/>
    <property type="evidence" value="ECO:0007669"/>
    <property type="project" value="InterPro"/>
</dbReference>
<dbReference type="InterPro" id="IPR002059">
    <property type="entry name" value="CSP_DNA-bd"/>
</dbReference>
<comment type="subcellular location">
    <subcellularLocation>
        <location evidence="1">Cytoplasm</location>
    </subcellularLocation>
</comment>
<sequence length="81" mass="9404">MLRMANGTVKWFNDKKGFGFISQDNGDDVFVHQSSIQSEGFRTLAEGDKVEFEIIKDQKATRPQKLLNYKPVKKHTLIFRE</sequence>